<sequence length="41" mass="4663">MPLPLPSQRLHLVVYYYCYDCSTDVNKPEQQDGGDGDEGMK</sequence>
<reference evidence="1" key="1">
    <citation type="submission" date="2022-05" db="EMBL/GenBank/DDBJ databases">
        <title>The Musa troglodytarum L. genome provides insights into the mechanism of non-climacteric behaviour and enrichment of carotenoids.</title>
        <authorList>
            <person name="Wang J."/>
        </authorList>
    </citation>
    <scope>NUCLEOTIDE SEQUENCE</scope>
    <source>
        <tissue evidence="1">Leaf</tissue>
    </source>
</reference>
<accession>A0A9E7JCZ7</accession>
<proteinExistence type="predicted"/>
<organism evidence="1 2">
    <name type="scientific">Musa troglodytarum</name>
    <name type="common">fe'i banana</name>
    <dbReference type="NCBI Taxonomy" id="320322"/>
    <lineage>
        <taxon>Eukaryota</taxon>
        <taxon>Viridiplantae</taxon>
        <taxon>Streptophyta</taxon>
        <taxon>Embryophyta</taxon>
        <taxon>Tracheophyta</taxon>
        <taxon>Spermatophyta</taxon>
        <taxon>Magnoliopsida</taxon>
        <taxon>Liliopsida</taxon>
        <taxon>Zingiberales</taxon>
        <taxon>Musaceae</taxon>
        <taxon>Musa</taxon>
    </lineage>
</organism>
<dbReference type="AlphaFoldDB" id="A0A9E7JCZ7"/>
<gene>
    <name evidence="1" type="ORF">MUK42_09791</name>
</gene>
<keyword evidence="2" id="KW-1185">Reference proteome</keyword>
<protein>
    <submittedName>
        <fullName evidence="1">Uncharacterized protein</fullName>
    </submittedName>
</protein>
<dbReference type="Proteomes" id="UP001055439">
    <property type="component" value="Chromosome 1"/>
</dbReference>
<evidence type="ECO:0000313" key="2">
    <source>
        <dbReference type="Proteomes" id="UP001055439"/>
    </source>
</evidence>
<evidence type="ECO:0000313" key="1">
    <source>
        <dbReference type="EMBL" id="URD76396.1"/>
    </source>
</evidence>
<dbReference type="EMBL" id="CP097502">
    <property type="protein sequence ID" value="URD76396.1"/>
    <property type="molecule type" value="Genomic_DNA"/>
</dbReference>
<name>A0A9E7JCZ7_9LILI</name>